<dbReference type="EMBL" id="AANZ01000018">
    <property type="protein sequence ID" value="EAQ78746.1"/>
    <property type="molecule type" value="Genomic_DNA"/>
</dbReference>
<evidence type="ECO:0000259" key="1">
    <source>
        <dbReference type="Pfam" id="PF07596"/>
    </source>
</evidence>
<comment type="caution">
    <text evidence="2">The sequence shown here is derived from an EMBL/GenBank/DDBJ whole genome shotgun (WGS) entry which is preliminary data.</text>
</comment>
<dbReference type="PANTHER" id="PTHR30093:SF2">
    <property type="entry name" value="TYPE II SECRETION SYSTEM PROTEIN H"/>
    <property type="match status" value="1"/>
</dbReference>
<name>A3ZXF6_9BACT</name>
<dbReference type="SUPFAM" id="SSF54523">
    <property type="entry name" value="Pili subunits"/>
    <property type="match status" value="1"/>
</dbReference>
<gene>
    <name evidence="2" type="ORF">DSM3645_29631</name>
</gene>
<dbReference type="Proteomes" id="UP000004358">
    <property type="component" value="Unassembled WGS sequence"/>
</dbReference>
<evidence type="ECO:0000313" key="3">
    <source>
        <dbReference type="Proteomes" id="UP000004358"/>
    </source>
</evidence>
<dbReference type="eggNOG" id="COG2165">
    <property type="taxonomic scope" value="Bacteria"/>
</dbReference>
<dbReference type="InterPro" id="IPR027558">
    <property type="entry name" value="Pre_pil_HX9DG_C"/>
</dbReference>
<proteinExistence type="predicted"/>
<evidence type="ECO:0000313" key="2">
    <source>
        <dbReference type="EMBL" id="EAQ78746.1"/>
    </source>
</evidence>
<dbReference type="HOGENOM" id="CLU_041661_0_0_0"/>
<accession>A3ZXF6</accession>
<protein>
    <recommendedName>
        <fullName evidence="1">DUF1559 domain-containing protein</fullName>
    </recommendedName>
</protein>
<sequence>MVVIAIIGVLIALLLPAVQQAREAARRMQCTNNLKQIGLALHNYHDTYQKFPNSYQPDKARWSVSSVPEGESALWTWTSFILPQVEQQNLYDSLQVGHLPGEVSLDDATRLGIAQSGFAGYQCPSSAAPPLNSERKIPAGSGGNADCTDAGCVEVATANYVCANDSHNLDRDNWNGFMGNDRTPSGFMTVSFADIVDGTSNTIAVGERTWQLASRTLRASTQLLMNGDSPNVSLQGNAYISAGGRWSLNCTNSQDCDRGFSSNHPGGAEFLLVDGSVHFISETIDHDTNSSVNSAYEYLICLDDGNPVDLP</sequence>
<dbReference type="STRING" id="314230.DSM3645_29631"/>
<dbReference type="NCBIfam" id="TIGR04294">
    <property type="entry name" value="pre_pil_HX9DG"/>
    <property type="match status" value="1"/>
</dbReference>
<dbReference type="InterPro" id="IPR011453">
    <property type="entry name" value="DUF1559"/>
</dbReference>
<dbReference type="InterPro" id="IPR045584">
    <property type="entry name" value="Pilin-like"/>
</dbReference>
<organism evidence="2 3">
    <name type="scientific">Blastopirellula marina DSM 3645</name>
    <dbReference type="NCBI Taxonomy" id="314230"/>
    <lineage>
        <taxon>Bacteria</taxon>
        <taxon>Pseudomonadati</taxon>
        <taxon>Planctomycetota</taxon>
        <taxon>Planctomycetia</taxon>
        <taxon>Pirellulales</taxon>
        <taxon>Pirellulaceae</taxon>
        <taxon>Blastopirellula</taxon>
    </lineage>
</organism>
<feature type="domain" description="DUF1559" evidence="1">
    <location>
        <begin position="19"/>
        <end position="286"/>
    </location>
</feature>
<dbReference type="PANTHER" id="PTHR30093">
    <property type="entry name" value="GENERAL SECRETION PATHWAY PROTEIN G"/>
    <property type="match status" value="1"/>
</dbReference>
<dbReference type="Gene3D" id="3.30.700.10">
    <property type="entry name" value="Glycoprotein, Type 4 Pilin"/>
    <property type="match status" value="1"/>
</dbReference>
<reference evidence="2 3" key="1">
    <citation type="submission" date="2006-02" db="EMBL/GenBank/DDBJ databases">
        <authorList>
            <person name="Amann R."/>
            <person name="Ferriera S."/>
            <person name="Johnson J."/>
            <person name="Kravitz S."/>
            <person name="Halpern A."/>
            <person name="Remington K."/>
            <person name="Beeson K."/>
            <person name="Tran B."/>
            <person name="Rogers Y.-H."/>
            <person name="Friedman R."/>
            <person name="Venter J.C."/>
        </authorList>
    </citation>
    <scope>NUCLEOTIDE SEQUENCE [LARGE SCALE GENOMIC DNA]</scope>
    <source>
        <strain evidence="2 3">DSM 3645</strain>
    </source>
</reference>
<dbReference type="Pfam" id="PF07596">
    <property type="entry name" value="SBP_bac_10"/>
    <property type="match status" value="1"/>
</dbReference>
<dbReference type="AlphaFoldDB" id="A3ZXF6"/>